<dbReference type="InterPro" id="IPR036890">
    <property type="entry name" value="HATPase_C_sf"/>
</dbReference>
<dbReference type="Proteomes" id="UP000188947">
    <property type="component" value="Unassembled WGS sequence"/>
</dbReference>
<feature type="transmembrane region" description="Helical" evidence="10">
    <location>
        <begin position="416"/>
        <end position="438"/>
    </location>
</feature>
<evidence type="ECO:0000256" key="5">
    <source>
        <dbReference type="ARBA" id="ARBA00022741"/>
    </source>
</evidence>
<keyword evidence="10" id="KW-1133">Transmembrane helix</keyword>
<keyword evidence="13" id="KW-1185">Reference proteome</keyword>
<protein>
    <recommendedName>
        <fullName evidence="2">histidine kinase</fullName>
        <ecNumber evidence="2">2.7.13.3</ecNumber>
    </recommendedName>
</protein>
<evidence type="ECO:0000256" key="3">
    <source>
        <dbReference type="ARBA" id="ARBA00022553"/>
    </source>
</evidence>
<dbReference type="Pfam" id="PF02518">
    <property type="entry name" value="HATPase_c"/>
    <property type="match status" value="1"/>
</dbReference>
<comment type="caution">
    <text evidence="12">The sequence shown here is derived from an EMBL/GenBank/DDBJ whole genome shotgun (WGS) entry which is preliminary data.</text>
</comment>
<dbReference type="InterPro" id="IPR005467">
    <property type="entry name" value="His_kinase_dom"/>
</dbReference>
<dbReference type="InterPro" id="IPR050482">
    <property type="entry name" value="Sensor_HK_TwoCompSys"/>
</dbReference>
<dbReference type="GO" id="GO:0016020">
    <property type="term" value="C:membrane"/>
    <property type="evidence" value="ECO:0007669"/>
    <property type="project" value="InterPro"/>
</dbReference>
<dbReference type="CDD" id="cd16917">
    <property type="entry name" value="HATPase_UhpB-NarQ-NarX-like"/>
    <property type="match status" value="1"/>
</dbReference>
<keyword evidence="10" id="KW-0812">Transmembrane</keyword>
<evidence type="ECO:0000313" key="13">
    <source>
        <dbReference type="Proteomes" id="UP000188947"/>
    </source>
</evidence>
<dbReference type="SMART" id="SM00387">
    <property type="entry name" value="HATPase_c"/>
    <property type="match status" value="1"/>
</dbReference>
<dbReference type="Gene3D" id="1.25.40.10">
    <property type="entry name" value="Tetratricopeptide repeat domain"/>
    <property type="match status" value="2"/>
</dbReference>
<feature type="domain" description="Histidine kinase" evidence="11">
    <location>
        <begin position="475"/>
        <end position="662"/>
    </location>
</feature>
<dbReference type="InterPro" id="IPR011712">
    <property type="entry name" value="Sig_transdc_His_kin_sub3_dim/P"/>
</dbReference>
<keyword evidence="6 12" id="KW-0418">Kinase</keyword>
<evidence type="ECO:0000256" key="2">
    <source>
        <dbReference type="ARBA" id="ARBA00012438"/>
    </source>
</evidence>
<dbReference type="PANTHER" id="PTHR24421">
    <property type="entry name" value="NITRATE/NITRITE SENSOR PROTEIN NARX-RELATED"/>
    <property type="match status" value="1"/>
</dbReference>
<comment type="catalytic activity">
    <reaction evidence="1">
        <text>ATP + protein L-histidine = ADP + protein N-phospho-L-histidine.</text>
        <dbReference type="EC" id="2.7.13.3"/>
    </reaction>
</comment>
<dbReference type="RefSeq" id="WP_070904520.1">
    <property type="nucleotide sequence ID" value="NZ_CP016378.1"/>
</dbReference>
<dbReference type="InterPro" id="IPR019734">
    <property type="entry name" value="TPR_rpt"/>
</dbReference>
<evidence type="ECO:0000256" key="6">
    <source>
        <dbReference type="ARBA" id="ARBA00022777"/>
    </source>
</evidence>
<dbReference type="SUPFAM" id="SSF55874">
    <property type="entry name" value="ATPase domain of HSP90 chaperone/DNA topoisomerase II/histidine kinase"/>
    <property type="match status" value="1"/>
</dbReference>
<keyword evidence="4" id="KW-0808">Transferase</keyword>
<dbReference type="EMBL" id="MPOG01000014">
    <property type="protein sequence ID" value="OOH94379.1"/>
    <property type="molecule type" value="Genomic_DNA"/>
</dbReference>
<organism evidence="12 13">
    <name type="scientific">Elizabethkingia meningoseptica</name>
    <name type="common">Chryseobacterium meningosepticum</name>
    <dbReference type="NCBI Taxonomy" id="238"/>
    <lineage>
        <taxon>Bacteria</taxon>
        <taxon>Pseudomonadati</taxon>
        <taxon>Bacteroidota</taxon>
        <taxon>Flavobacteriia</taxon>
        <taxon>Flavobacteriales</taxon>
        <taxon>Weeksellaceae</taxon>
        <taxon>Elizabethkingia</taxon>
    </lineage>
</organism>
<accession>A0A1T3FF13</accession>
<evidence type="ECO:0000259" key="11">
    <source>
        <dbReference type="PROSITE" id="PS50109"/>
    </source>
</evidence>
<gene>
    <name evidence="12" type="ORF">BMF97_13600</name>
</gene>
<keyword evidence="10" id="KW-0472">Membrane</keyword>
<keyword evidence="5" id="KW-0547">Nucleotide-binding</keyword>
<dbReference type="InterPro" id="IPR003594">
    <property type="entry name" value="HATPase_dom"/>
</dbReference>
<evidence type="ECO:0000256" key="9">
    <source>
        <dbReference type="SAM" id="Coils"/>
    </source>
</evidence>
<dbReference type="Gene3D" id="3.30.565.10">
    <property type="entry name" value="Histidine kinase-like ATPase, C-terminal domain"/>
    <property type="match status" value="1"/>
</dbReference>
<keyword evidence="8" id="KW-0902">Two-component regulatory system</keyword>
<feature type="coiled-coil region" evidence="9">
    <location>
        <begin position="374"/>
        <end position="410"/>
    </location>
</feature>
<dbReference type="GO" id="GO:0000155">
    <property type="term" value="F:phosphorelay sensor kinase activity"/>
    <property type="evidence" value="ECO:0007669"/>
    <property type="project" value="InterPro"/>
</dbReference>
<evidence type="ECO:0000256" key="1">
    <source>
        <dbReference type="ARBA" id="ARBA00000085"/>
    </source>
</evidence>
<dbReference type="InterPro" id="IPR011990">
    <property type="entry name" value="TPR-like_helical_dom_sf"/>
</dbReference>
<dbReference type="SUPFAM" id="SSF48452">
    <property type="entry name" value="TPR-like"/>
    <property type="match status" value="2"/>
</dbReference>
<dbReference type="OrthoDB" id="9778366at2"/>
<dbReference type="STRING" id="238.BBD35_12920"/>
<evidence type="ECO:0000256" key="4">
    <source>
        <dbReference type="ARBA" id="ARBA00022679"/>
    </source>
</evidence>
<dbReference type="PANTHER" id="PTHR24421:SF10">
    <property type="entry name" value="NITRATE_NITRITE SENSOR PROTEIN NARQ"/>
    <property type="match status" value="1"/>
</dbReference>
<dbReference type="Pfam" id="PF07730">
    <property type="entry name" value="HisKA_3"/>
    <property type="match status" value="1"/>
</dbReference>
<keyword evidence="9" id="KW-0175">Coiled coil</keyword>
<reference evidence="12 13" key="1">
    <citation type="submission" date="2016-11" db="EMBL/GenBank/DDBJ databases">
        <title>Genome sequence and comparative genomic analysis of clinical strain Elizabethkingia meningoseptica 61421 PRCM.</title>
        <authorList>
            <person name="Wang M."/>
            <person name="Hu S."/>
            <person name="Cao L."/>
            <person name="Jiang T."/>
            <person name="Zhou Y."/>
            <person name="Ming D."/>
        </authorList>
    </citation>
    <scope>NUCLEOTIDE SEQUENCE [LARGE SCALE GENOMIC DNA]</scope>
    <source>
        <strain evidence="12 13">61421 PRCM</strain>
    </source>
</reference>
<keyword evidence="3" id="KW-0597">Phosphoprotein</keyword>
<evidence type="ECO:0000256" key="10">
    <source>
        <dbReference type="SAM" id="Phobius"/>
    </source>
</evidence>
<dbReference type="PROSITE" id="PS50109">
    <property type="entry name" value="HIS_KIN"/>
    <property type="match status" value="1"/>
</dbReference>
<proteinExistence type="predicted"/>
<sequence length="662" mass="75715">MRLSGINTNMVKKKTIIFVFFMLVFSLMYGQKLPKTDSLNKVLKSAKTDTARISVLGKIARNYLLQNNDSVKAFDCAYKARALARENSSGLYKAYADQNINYLHTALMHTDSAVFYSNRVIARLKNDHSPQAVRMIVASTNTLAIMSAAKGGHKKSAELLISNLPRLERIKDYNLLSTTLHNIAHTFIDMGEYDKADSYLVRSLNILEKHNGDPGIKAHFYLTEASLQYNIGNIKSMRGYLDKAKENIDKTTNLNISLGRYYSYSAKYYAKINKLQEADRMLDKALHEYEKFKGRYHYYDVYWAKEEVAVAKKNYREARDIASNIYQKSIEDKYDEGVLMASKNISEYSESLGDYKTAYEYLKKYSSYEDSIKREKMLLEAHDLEARYKNSEKERQITKLQAESQQASLKNKNQQLLNWLLGGGLVVFLLIIAFLIYIERNNRKLSTQKLKEVEQMQALKQTQAMLEGEERERERVARDLHDGLGGTLSGIKLKLSGQQKKENIPAIDHIILQLEGSINELRNISRNLMPEALVRSGLEVALHDLCNSLNRDEMMIEFQSAGIQKTISMASQVNIYRIIQELLSNAIRHSQADKIILQCIQEEKRFFITIEDNGCGFDPENIKNTKGIGCSSIRNRVNYMNGKLEIDSVIDQGTTINIELNV</sequence>
<dbReference type="Gene3D" id="1.20.5.1930">
    <property type="match status" value="1"/>
</dbReference>
<evidence type="ECO:0000256" key="7">
    <source>
        <dbReference type="ARBA" id="ARBA00022840"/>
    </source>
</evidence>
<evidence type="ECO:0000256" key="8">
    <source>
        <dbReference type="ARBA" id="ARBA00023012"/>
    </source>
</evidence>
<evidence type="ECO:0000313" key="12">
    <source>
        <dbReference type="EMBL" id="OOH94379.1"/>
    </source>
</evidence>
<dbReference type="GO" id="GO:0005524">
    <property type="term" value="F:ATP binding"/>
    <property type="evidence" value="ECO:0007669"/>
    <property type="project" value="UniProtKB-KW"/>
</dbReference>
<dbReference type="AlphaFoldDB" id="A0A1T3FF13"/>
<dbReference type="eggNOG" id="COG0457">
    <property type="taxonomic scope" value="Bacteria"/>
</dbReference>
<dbReference type="GO" id="GO:0046983">
    <property type="term" value="F:protein dimerization activity"/>
    <property type="evidence" value="ECO:0007669"/>
    <property type="project" value="InterPro"/>
</dbReference>
<dbReference type="EC" id="2.7.13.3" evidence="2"/>
<dbReference type="eggNOG" id="COG4585">
    <property type="taxonomic scope" value="Bacteria"/>
</dbReference>
<dbReference type="SMART" id="SM00028">
    <property type="entry name" value="TPR"/>
    <property type="match status" value="3"/>
</dbReference>
<keyword evidence="7" id="KW-0067">ATP-binding</keyword>
<name>A0A1T3FF13_ELIME</name>